<dbReference type="EMBL" id="FOZP01000001">
    <property type="protein sequence ID" value="SFS30806.1"/>
    <property type="molecule type" value="Genomic_DNA"/>
</dbReference>
<dbReference type="RefSeq" id="WP_090222194.1">
    <property type="nucleotide sequence ID" value="NZ_FOZP01000001.1"/>
</dbReference>
<name>A0A1I6NS22_9FLAO</name>
<proteinExistence type="predicted"/>
<protein>
    <submittedName>
        <fullName evidence="1">Uncharacterized protein</fullName>
    </submittedName>
</protein>
<organism evidence="1 2">
    <name type="scientific">Lutibacter maritimus</name>
    <dbReference type="NCBI Taxonomy" id="593133"/>
    <lineage>
        <taxon>Bacteria</taxon>
        <taxon>Pseudomonadati</taxon>
        <taxon>Bacteroidota</taxon>
        <taxon>Flavobacteriia</taxon>
        <taxon>Flavobacteriales</taxon>
        <taxon>Flavobacteriaceae</taxon>
        <taxon>Lutibacter</taxon>
    </lineage>
</organism>
<dbReference type="OrthoDB" id="1440746at2"/>
<dbReference type="Proteomes" id="UP000199312">
    <property type="component" value="Unassembled WGS sequence"/>
</dbReference>
<dbReference type="STRING" id="593133.SAMN04488006_0488"/>
<accession>A0A1I6NS22</accession>
<evidence type="ECO:0000313" key="1">
    <source>
        <dbReference type="EMBL" id="SFS30806.1"/>
    </source>
</evidence>
<gene>
    <name evidence="1" type="ORF">SAMN04488006_0488</name>
</gene>
<evidence type="ECO:0000313" key="2">
    <source>
        <dbReference type="Proteomes" id="UP000199312"/>
    </source>
</evidence>
<sequence length="148" mass="16613">MTAQEKILEAFYEKPTVFKISVSDNSMLPDDLKDNNEIEFVLKPPVLSVLSKAGLTMAKIPDDLKQPGSIVSFEKASKYIIEMATAFSILAYGKTSDFPNWWVDFLIHNVTPKELFQLFSEAALKTQSSFFLKSIQIAEAINPMTLKS</sequence>
<reference evidence="2" key="1">
    <citation type="submission" date="2016-10" db="EMBL/GenBank/DDBJ databases">
        <authorList>
            <person name="Varghese N."/>
            <person name="Submissions S."/>
        </authorList>
    </citation>
    <scope>NUCLEOTIDE SEQUENCE [LARGE SCALE GENOMIC DNA]</scope>
    <source>
        <strain evidence="2">DSM 24450</strain>
    </source>
</reference>
<dbReference type="AlphaFoldDB" id="A0A1I6NS22"/>
<keyword evidence="2" id="KW-1185">Reference proteome</keyword>